<dbReference type="EMBL" id="JAIWYP010000008">
    <property type="protein sequence ID" value="KAH3790436.1"/>
    <property type="molecule type" value="Genomic_DNA"/>
</dbReference>
<feature type="transmembrane region" description="Helical" evidence="1">
    <location>
        <begin position="36"/>
        <end position="63"/>
    </location>
</feature>
<gene>
    <name evidence="2" type="ORF">DPMN_168635</name>
</gene>
<dbReference type="Proteomes" id="UP000828390">
    <property type="component" value="Unassembled WGS sequence"/>
</dbReference>
<evidence type="ECO:0000313" key="2">
    <source>
        <dbReference type="EMBL" id="KAH3790436.1"/>
    </source>
</evidence>
<comment type="caution">
    <text evidence="2">The sequence shown here is derived from an EMBL/GenBank/DDBJ whole genome shotgun (WGS) entry which is preliminary data.</text>
</comment>
<reference evidence="2" key="1">
    <citation type="journal article" date="2019" name="bioRxiv">
        <title>The Genome of the Zebra Mussel, Dreissena polymorpha: A Resource for Invasive Species Research.</title>
        <authorList>
            <person name="McCartney M.A."/>
            <person name="Auch B."/>
            <person name="Kono T."/>
            <person name="Mallez S."/>
            <person name="Zhang Y."/>
            <person name="Obille A."/>
            <person name="Becker A."/>
            <person name="Abrahante J.E."/>
            <person name="Garbe J."/>
            <person name="Badalamenti J.P."/>
            <person name="Herman A."/>
            <person name="Mangelson H."/>
            <person name="Liachko I."/>
            <person name="Sullivan S."/>
            <person name="Sone E.D."/>
            <person name="Koren S."/>
            <person name="Silverstein K.A.T."/>
            <person name="Beckman K.B."/>
            <person name="Gohl D.M."/>
        </authorList>
    </citation>
    <scope>NUCLEOTIDE SEQUENCE</scope>
    <source>
        <strain evidence="2">Duluth1</strain>
        <tissue evidence="2">Whole animal</tissue>
    </source>
</reference>
<keyword evidence="1" id="KW-0472">Membrane</keyword>
<evidence type="ECO:0000256" key="1">
    <source>
        <dbReference type="SAM" id="Phobius"/>
    </source>
</evidence>
<name>A0A9D4F5H8_DREPO</name>
<evidence type="ECO:0000313" key="3">
    <source>
        <dbReference type="Proteomes" id="UP000828390"/>
    </source>
</evidence>
<proteinExistence type="predicted"/>
<sequence length="100" mass="10948">MIVLEDMPDMIVLEDMPDMIVVEDMPDMMVEDNEEAVVVVVAAVVVVVGLVSVASCCTDLSVVQLADTFSSSRMDSTDSSLHRNMTQGEQVALRTSYYLN</sequence>
<keyword evidence="1" id="KW-0812">Transmembrane</keyword>
<keyword evidence="3" id="KW-1185">Reference proteome</keyword>
<keyword evidence="1" id="KW-1133">Transmembrane helix</keyword>
<accession>A0A9D4F5H8</accession>
<organism evidence="2 3">
    <name type="scientific">Dreissena polymorpha</name>
    <name type="common">Zebra mussel</name>
    <name type="synonym">Mytilus polymorpha</name>
    <dbReference type="NCBI Taxonomy" id="45954"/>
    <lineage>
        <taxon>Eukaryota</taxon>
        <taxon>Metazoa</taxon>
        <taxon>Spiralia</taxon>
        <taxon>Lophotrochozoa</taxon>
        <taxon>Mollusca</taxon>
        <taxon>Bivalvia</taxon>
        <taxon>Autobranchia</taxon>
        <taxon>Heteroconchia</taxon>
        <taxon>Euheterodonta</taxon>
        <taxon>Imparidentia</taxon>
        <taxon>Neoheterodontei</taxon>
        <taxon>Myida</taxon>
        <taxon>Dreissenoidea</taxon>
        <taxon>Dreissenidae</taxon>
        <taxon>Dreissena</taxon>
    </lineage>
</organism>
<dbReference type="AlphaFoldDB" id="A0A9D4F5H8"/>
<protein>
    <submittedName>
        <fullName evidence="2">Uncharacterized protein</fullName>
    </submittedName>
</protein>
<reference evidence="2" key="2">
    <citation type="submission" date="2020-11" db="EMBL/GenBank/DDBJ databases">
        <authorList>
            <person name="McCartney M.A."/>
            <person name="Auch B."/>
            <person name="Kono T."/>
            <person name="Mallez S."/>
            <person name="Becker A."/>
            <person name="Gohl D.M."/>
            <person name="Silverstein K.A.T."/>
            <person name="Koren S."/>
            <person name="Bechman K.B."/>
            <person name="Herman A."/>
            <person name="Abrahante J.E."/>
            <person name="Garbe J."/>
        </authorList>
    </citation>
    <scope>NUCLEOTIDE SEQUENCE</scope>
    <source>
        <strain evidence="2">Duluth1</strain>
        <tissue evidence="2">Whole animal</tissue>
    </source>
</reference>